<geneLocation type="mitochondrion" evidence="2"/>
<dbReference type="EMBL" id="MG458326">
    <property type="protein sequence ID" value="AYE40089.1"/>
    <property type="molecule type" value="Genomic_DNA"/>
</dbReference>
<evidence type="ECO:0000256" key="1">
    <source>
        <dbReference type="SAM" id="Phobius"/>
    </source>
</evidence>
<dbReference type="Pfam" id="PF06235">
    <property type="entry name" value="NAD4L"/>
    <property type="match status" value="1"/>
</dbReference>
<evidence type="ECO:0000313" key="2">
    <source>
        <dbReference type="EMBL" id="AYE40089.1"/>
    </source>
</evidence>
<keyword evidence="2" id="KW-0496">Mitochondrion</keyword>
<gene>
    <name evidence="2" type="primary">nad4L</name>
</gene>
<dbReference type="AlphaFoldDB" id="A0A386PZ54"/>
<feature type="transmembrane region" description="Helical" evidence="1">
    <location>
        <begin position="61"/>
        <end position="82"/>
    </location>
</feature>
<organism evidence="2">
    <name type="scientific">Sindiplozoon sp. DZ-2018</name>
    <dbReference type="NCBI Taxonomy" id="2340795"/>
    <lineage>
        <taxon>Eukaryota</taxon>
        <taxon>Metazoa</taxon>
        <taxon>Spiralia</taxon>
        <taxon>Lophotrochozoa</taxon>
        <taxon>Platyhelminthes</taxon>
        <taxon>Monogenea</taxon>
        <taxon>Polyopisthocotylea</taxon>
        <taxon>Mazocraeidea</taxon>
        <taxon>Diplozoidae</taxon>
        <taxon>Sindiplozoon</taxon>
    </lineage>
</organism>
<keyword evidence="1" id="KW-0812">Transmembrane</keyword>
<protein>
    <submittedName>
        <fullName evidence="2">NADH dehydrogenase subunit 4L</fullName>
    </submittedName>
</protein>
<keyword evidence="1" id="KW-1133">Transmembrane helix</keyword>
<dbReference type="InterPro" id="IPR009356">
    <property type="entry name" value="NAD_DH_su4L"/>
</dbReference>
<feature type="transmembrane region" description="Helical" evidence="1">
    <location>
        <begin position="6"/>
        <end position="25"/>
    </location>
</feature>
<name>A0A386PZ54_9PLAT</name>
<feature type="transmembrane region" description="Helical" evidence="1">
    <location>
        <begin position="37"/>
        <end position="55"/>
    </location>
</feature>
<proteinExistence type="predicted"/>
<keyword evidence="1" id="KW-0472">Membrane</keyword>
<reference evidence="2" key="1">
    <citation type="journal article" date="2018" name="BMC Evol. Biol.">
        <title>Three new Diplozoidae mitogenomes expose unusual compositional biases within the Monogenea class: implications for phylogenetic studies.</title>
        <authorList>
            <person name="Zhang D."/>
            <person name="Zou H."/>
            <person name="Wu S.G."/>
            <person name="Li M."/>
            <person name="Jakovlic I."/>
            <person name="Zhang J."/>
            <person name="Chen R."/>
            <person name="Li W.X."/>
            <person name="Wang G.T."/>
        </authorList>
    </citation>
    <scope>NUCLEOTIDE SEQUENCE</scope>
</reference>
<sequence>MISGVFSGILCFIFPLLLGFMFFFGDFLSMLLILENFNLLCIVGLCCVGIFGSIGVEMMIFIVYLTVEVMCGLSILCCIYSLNGVEDIFIL</sequence>
<accession>A0A386PZ54</accession>